<dbReference type="AlphaFoldDB" id="A0A9P4IU83"/>
<keyword evidence="3" id="KW-1185">Reference proteome</keyword>
<protein>
    <submittedName>
        <fullName evidence="2">Uncharacterized protein</fullName>
    </submittedName>
</protein>
<accession>A0A9P4IU83</accession>
<gene>
    <name evidence="2" type="ORF">K461DRAFT_302131</name>
</gene>
<comment type="caution">
    <text evidence="2">The sequence shown here is derived from an EMBL/GenBank/DDBJ whole genome shotgun (WGS) entry which is preliminary data.</text>
</comment>
<feature type="compositionally biased region" description="Low complexity" evidence="1">
    <location>
        <begin position="87"/>
        <end position="98"/>
    </location>
</feature>
<organism evidence="2 3">
    <name type="scientific">Myriangium duriaei CBS 260.36</name>
    <dbReference type="NCBI Taxonomy" id="1168546"/>
    <lineage>
        <taxon>Eukaryota</taxon>
        <taxon>Fungi</taxon>
        <taxon>Dikarya</taxon>
        <taxon>Ascomycota</taxon>
        <taxon>Pezizomycotina</taxon>
        <taxon>Dothideomycetes</taxon>
        <taxon>Dothideomycetidae</taxon>
        <taxon>Myriangiales</taxon>
        <taxon>Myriangiaceae</taxon>
        <taxon>Myriangium</taxon>
    </lineage>
</organism>
<evidence type="ECO:0000256" key="1">
    <source>
        <dbReference type="SAM" id="MobiDB-lite"/>
    </source>
</evidence>
<reference evidence="2" key="1">
    <citation type="journal article" date="2020" name="Stud. Mycol.">
        <title>101 Dothideomycetes genomes: a test case for predicting lifestyles and emergence of pathogens.</title>
        <authorList>
            <person name="Haridas S."/>
            <person name="Albert R."/>
            <person name="Binder M."/>
            <person name="Bloem J."/>
            <person name="Labutti K."/>
            <person name="Salamov A."/>
            <person name="Andreopoulos B."/>
            <person name="Baker S."/>
            <person name="Barry K."/>
            <person name="Bills G."/>
            <person name="Bluhm B."/>
            <person name="Cannon C."/>
            <person name="Castanera R."/>
            <person name="Culley D."/>
            <person name="Daum C."/>
            <person name="Ezra D."/>
            <person name="Gonzalez J."/>
            <person name="Henrissat B."/>
            <person name="Kuo A."/>
            <person name="Liang C."/>
            <person name="Lipzen A."/>
            <person name="Lutzoni F."/>
            <person name="Magnuson J."/>
            <person name="Mondo S."/>
            <person name="Nolan M."/>
            <person name="Ohm R."/>
            <person name="Pangilinan J."/>
            <person name="Park H.-J."/>
            <person name="Ramirez L."/>
            <person name="Alfaro M."/>
            <person name="Sun H."/>
            <person name="Tritt A."/>
            <person name="Yoshinaga Y."/>
            <person name="Zwiers L.-H."/>
            <person name="Turgeon B."/>
            <person name="Goodwin S."/>
            <person name="Spatafora J."/>
            <person name="Crous P."/>
            <person name="Grigoriev I."/>
        </authorList>
    </citation>
    <scope>NUCLEOTIDE SEQUENCE</scope>
    <source>
        <strain evidence="2">CBS 260.36</strain>
    </source>
</reference>
<dbReference type="EMBL" id="ML996093">
    <property type="protein sequence ID" value="KAF2148595.1"/>
    <property type="molecule type" value="Genomic_DNA"/>
</dbReference>
<dbReference type="Proteomes" id="UP000799439">
    <property type="component" value="Unassembled WGS sequence"/>
</dbReference>
<sequence>MEPAHAFSRRQDIPYQSNTKGHPLSLLMAPSLIRAVPSTRESSNCPFTSQNYGKFYDASPRSVSPLPGASADELLNGCQCFYGETLSPTKKPTSSSTTNTADQTASATFTDEPTTDITTDATSTIVVVDNLTTTTATADVDTTTAALGANEDVSTTTVSPSLTTSAIPIATTHATTSATTSTTISTIAAAATSSTTSTSTTTVITSTTTTTPTTTTPTTMSVTTTTTSACVSLPVNTTSRYYNNGAKAYYTGTRSLSYNGFGTTQTGAHPTTYTTYSNASSIAASSVIGSCLSLAAYALDPSSTEFEANVHYETSMVS</sequence>
<name>A0A9P4IU83_9PEZI</name>
<feature type="region of interest" description="Disordered" evidence="1">
    <location>
        <begin position="1"/>
        <end position="21"/>
    </location>
</feature>
<proteinExistence type="predicted"/>
<feature type="region of interest" description="Disordered" evidence="1">
    <location>
        <begin position="87"/>
        <end position="115"/>
    </location>
</feature>
<evidence type="ECO:0000313" key="3">
    <source>
        <dbReference type="Proteomes" id="UP000799439"/>
    </source>
</evidence>
<evidence type="ECO:0000313" key="2">
    <source>
        <dbReference type="EMBL" id="KAF2148595.1"/>
    </source>
</evidence>